<evidence type="ECO:0000313" key="11">
    <source>
        <dbReference type="Proteomes" id="UP001244341"/>
    </source>
</evidence>
<evidence type="ECO:0000313" key="10">
    <source>
        <dbReference type="EMBL" id="WIA22615.1"/>
    </source>
</evidence>
<accession>A0ABY8UMP5</accession>
<keyword evidence="3" id="KW-0677">Repeat</keyword>
<feature type="compositionally biased region" description="Low complexity" evidence="7">
    <location>
        <begin position="580"/>
        <end position="603"/>
    </location>
</feature>
<keyword evidence="4 8" id="KW-1133">Transmembrane helix</keyword>
<evidence type="ECO:0000256" key="4">
    <source>
        <dbReference type="ARBA" id="ARBA00022989"/>
    </source>
</evidence>
<dbReference type="Pfam" id="PF00520">
    <property type="entry name" value="Ion_trans"/>
    <property type="match status" value="1"/>
</dbReference>
<dbReference type="InterPro" id="IPR024862">
    <property type="entry name" value="TRPV"/>
</dbReference>
<feature type="transmembrane region" description="Helical" evidence="8">
    <location>
        <begin position="1109"/>
        <end position="1129"/>
    </location>
</feature>
<reference evidence="10 11" key="1">
    <citation type="submission" date="2023-05" db="EMBL/GenBank/DDBJ databases">
        <title>A 100% complete, gapless, phased diploid assembly of the Scenedesmus obliquus UTEX 3031 genome.</title>
        <authorList>
            <person name="Biondi T.C."/>
            <person name="Hanschen E.R."/>
            <person name="Kwon T."/>
            <person name="Eng W."/>
            <person name="Kruse C.P.S."/>
            <person name="Koehler S.I."/>
            <person name="Kunde Y."/>
            <person name="Gleasner C.D."/>
            <person name="You Mak K.T."/>
            <person name="Polle J."/>
            <person name="Hovde B.T."/>
            <person name="Starkenburg S.R."/>
        </authorList>
    </citation>
    <scope>NUCLEOTIDE SEQUENCE [LARGE SCALE GENOMIC DNA]</scope>
    <source>
        <strain evidence="10 11">DOE0152z</strain>
    </source>
</reference>
<feature type="compositionally biased region" description="Low complexity" evidence="7">
    <location>
        <begin position="1332"/>
        <end position="1355"/>
    </location>
</feature>
<organism evidence="10 11">
    <name type="scientific">Tetradesmus obliquus</name>
    <name type="common">Green alga</name>
    <name type="synonym">Acutodesmus obliquus</name>
    <dbReference type="NCBI Taxonomy" id="3088"/>
    <lineage>
        <taxon>Eukaryota</taxon>
        <taxon>Viridiplantae</taxon>
        <taxon>Chlorophyta</taxon>
        <taxon>core chlorophytes</taxon>
        <taxon>Chlorophyceae</taxon>
        <taxon>CS clade</taxon>
        <taxon>Sphaeropleales</taxon>
        <taxon>Scenedesmaceae</taxon>
        <taxon>Tetradesmus</taxon>
    </lineage>
</organism>
<evidence type="ECO:0000256" key="5">
    <source>
        <dbReference type="ARBA" id="ARBA00023136"/>
    </source>
</evidence>
<dbReference type="SMART" id="SM00320">
    <property type="entry name" value="WD40"/>
    <property type="match status" value="4"/>
</dbReference>
<dbReference type="InterPro" id="IPR005821">
    <property type="entry name" value="Ion_trans_dom"/>
</dbReference>
<evidence type="ECO:0000259" key="9">
    <source>
        <dbReference type="Pfam" id="PF00520"/>
    </source>
</evidence>
<evidence type="ECO:0000256" key="1">
    <source>
        <dbReference type="ARBA" id="ARBA00004141"/>
    </source>
</evidence>
<feature type="region of interest" description="Disordered" evidence="7">
    <location>
        <begin position="535"/>
        <end position="618"/>
    </location>
</feature>
<keyword evidence="6" id="KW-0853">WD repeat</keyword>
<feature type="transmembrane region" description="Helical" evidence="8">
    <location>
        <begin position="1192"/>
        <end position="1216"/>
    </location>
</feature>
<evidence type="ECO:0000256" key="2">
    <source>
        <dbReference type="ARBA" id="ARBA00022692"/>
    </source>
</evidence>
<proteinExistence type="predicted"/>
<feature type="compositionally biased region" description="Gly residues" evidence="7">
    <location>
        <begin position="1404"/>
        <end position="1418"/>
    </location>
</feature>
<keyword evidence="2 8" id="KW-0812">Transmembrane</keyword>
<comment type="subcellular location">
    <subcellularLocation>
        <location evidence="1">Membrane</location>
        <topology evidence="1">Multi-pass membrane protein</topology>
    </subcellularLocation>
</comment>
<feature type="region of interest" description="Disordered" evidence="7">
    <location>
        <begin position="630"/>
        <end position="662"/>
    </location>
</feature>
<feature type="region of interest" description="Disordered" evidence="7">
    <location>
        <begin position="469"/>
        <end position="512"/>
    </location>
</feature>
<feature type="region of interest" description="Disordered" evidence="7">
    <location>
        <begin position="1332"/>
        <end position="1418"/>
    </location>
</feature>
<dbReference type="Pfam" id="PF00400">
    <property type="entry name" value="WD40"/>
    <property type="match status" value="2"/>
</dbReference>
<feature type="transmembrane region" description="Helical" evidence="8">
    <location>
        <begin position="1004"/>
        <end position="1023"/>
    </location>
</feature>
<protein>
    <recommendedName>
        <fullName evidence="9">Ion transport domain-containing protein</fullName>
    </recommendedName>
</protein>
<feature type="compositionally biased region" description="Low complexity" evidence="7">
    <location>
        <begin position="1380"/>
        <end position="1403"/>
    </location>
</feature>
<dbReference type="EMBL" id="CP126222">
    <property type="protein sequence ID" value="WIA22615.1"/>
    <property type="molecule type" value="Genomic_DNA"/>
</dbReference>
<name>A0ABY8UMP5_TETOB</name>
<keyword evidence="11" id="KW-1185">Reference proteome</keyword>
<evidence type="ECO:0000256" key="6">
    <source>
        <dbReference type="PROSITE-ProRule" id="PRU00221"/>
    </source>
</evidence>
<feature type="region of interest" description="Disordered" evidence="7">
    <location>
        <begin position="66"/>
        <end position="108"/>
    </location>
</feature>
<evidence type="ECO:0000256" key="7">
    <source>
        <dbReference type="SAM" id="MobiDB-lite"/>
    </source>
</evidence>
<feature type="compositionally biased region" description="Low complexity" evidence="7">
    <location>
        <begin position="96"/>
        <end position="108"/>
    </location>
</feature>
<feature type="transmembrane region" description="Helical" evidence="8">
    <location>
        <begin position="1043"/>
        <end position="1061"/>
    </location>
</feature>
<feature type="compositionally biased region" description="Low complexity" evidence="7">
    <location>
        <begin position="493"/>
        <end position="508"/>
    </location>
</feature>
<dbReference type="SUPFAM" id="SSF50978">
    <property type="entry name" value="WD40 repeat-like"/>
    <property type="match status" value="1"/>
</dbReference>
<dbReference type="Gene3D" id="1.10.287.70">
    <property type="match status" value="1"/>
</dbReference>
<evidence type="ECO:0000256" key="8">
    <source>
        <dbReference type="SAM" id="Phobius"/>
    </source>
</evidence>
<feature type="domain" description="Ion transport" evidence="9">
    <location>
        <begin position="1004"/>
        <end position="1226"/>
    </location>
</feature>
<feature type="transmembrane region" description="Helical" evidence="8">
    <location>
        <begin position="1067"/>
        <end position="1088"/>
    </location>
</feature>
<dbReference type="PROSITE" id="PS50294">
    <property type="entry name" value="WD_REPEATS_REGION"/>
    <property type="match status" value="1"/>
</dbReference>
<evidence type="ECO:0000256" key="3">
    <source>
        <dbReference type="ARBA" id="ARBA00022737"/>
    </source>
</evidence>
<dbReference type="PROSITE" id="PS50082">
    <property type="entry name" value="WD_REPEATS_2"/>
    <property type="match status" value="2"/>
</dbReference>
<feature type="compositionally biased region" description="Polar residues" evidence="7">
    <location>
        <begin position="604"/>
        <end position="617"/>
    </location>
</feature>
<dbReference type="InterPro" id="IPR001680">
    <property type="entry name" value="WD40_rpt"/>
</dbReference>
<gene>
    <name evidence="10" type="ORF">OEZ85_001038</name>
</gene>
<dbReference type="InterPro" id="IPR036322">
    <property type="entry name" value="WD40_repeat_dom_sf"/>
</dbReference>
<dbReference type="InterPro" id="IPR015943">
    <property type="entry name" value="WD40/YVTN_repeat-like_dom_sf"/>
</dbReference>
<dbReference type="Gene3D" id="2.130.10.10">
    <property type="entry name" value="YVTN repeat-like/Quinoprotein amine dehydrogenase"/>
    <property type="match status" value="1"/>
</dbReference>
<feature type="transmembrane region" description="Helical" evidence="8">
    <location>
        <begin position="962"/>
        <end position="984"/>
    </location>
</feature>
<sequence>MDMLVSALSVNSQLGRVALVGCDKKQHQVGVLWLWEYDPSVRPAGITEAADDNELHAASYDHMGRRVSQGSVSSAESRAPSIIASPRGGSRDIGSDGRPSTTRPSGAPLGAAAAGLAGAAGAAALSAAAAAIGPEGWLWHCENPFKVLTTPDTPLSCCAWAGGVHARLAVGSAAGWLAVVNMEGEEPDQAMTRYQIHTTEVTAVDFADDGATVVSGALDGRVIVWSHLTGFKLAVITLHTAAVRSVAFNTAATLLAVGDASGVISSWDVPQSCLITAAQAHEGPVSCVSWSRSGGSSSSFSSSGCGSDGSSSSVVACGYDGAVSLLQADHSIAKLYSAAFRGLYYNCKKNNKVHKLEAALSWHLQQGALQDGCVLQLLVMLAAADGNVAVLSLLLPLFEKMGWLLHIGPVFASPQPSLPKSDSQQSLLSRRSYFPGQQQPLTAAQSQQQSQLGLYAMGMAEDYVIHPHDRQGDASMIGGLPGSRRGTRDSMKKQQQQQQLGQSQMSSSAGGDELEGLVRNRRWANSVADLRTVMAFKPKPQQQQQQQQRRTTGDASTVAAPAPRQAGTTATNDPGDDSDPSAASGSDPASSPAARSPALTPSSMSPTRLLSPATSRNARAPAALDTLHETCSHDEEPQSPGSPAKLQKEDREAAGQGGANGLQAVDGSQLLKINSGLSNASLGKSAAGSGVLGSSKRRFIFDWVSWRERSSKAGQPPQPQLSMQPRKSMEVAQAGGRVKATHKSRSRKEDLLQLAMASQQAACVRLVVDALLEGRFSKASVVGHMYEALQALIHDPQHKRACRRLLKHLPMIDLGEVEVDSLLTHNTKILYKCSAHGHPGSLWASATSGQQPLLDALDVLIKRASWRDSIVALLMWPALWGLRHVGAWWLWIWATQSLGARNRVQVSARSQLVPVACAAEIRSGSKGNLLRQLVSANVDADLYGKELVRAIINVKWESFARAFLLMQFVQFFAFLTLFMAYMGVAVYGNDPSWTTAQLLAHPQGRAALVLELFLMIMMFGQAADELKQIVTYGRDYFNSPWNYMDMASCIIIAMLFLLHISRLNHQLFVVLVALEVLLLCLRSLYFCMALDQIGALLRMVLIVIRDMRYFFMMLLFLLISFGLTFSVLMSPASSSKVNLISLMGSRQVAVDEGQVFGSLEDSMMQLFTIMFGDVQFSTLKTIMNVNTVASRLAVILACVYALLLLIVLVNLLIAIVDETYGTVKESEADQMLRNKALIIDEIESTLTDAVVQDLNSRVLLPYVHILIPQAARADPFRRRDIHTKLRKLKHFIKERLPEQPLLQPHLLPSAGSDAAAFAAAAGSSAAYQSYCQQQQQQQHNQQLPGGPWSGPGQQQMRQGVPVASSAAAPGQLGAWHGSTQQQQQQQQQQQRGSSHGQAAVGAAALGGGRASHDGGGGAAAAKIQQEIGQLSSSVAGMNQQLEAVAGNSAAAVAELATKVEGLQGEIGLVKELLLALLAKQQ</sequence>
<dbReference type="PANTHER" id="PTHR10582">
    <property type="entry name" value="TRANSIENT RECEPTOR POTENTIAL ION CHANNEL PROTEIN"/>
    <property type="match status" value="1"/>
</dbReference>
<keyword evidence="5 8" id="KW-0472">Membrane</keyword>
<feature type="repeat" description="WD" evidence="6">
    <location>
        <begin position="236"/>
        <end position="277"/>
    </location>
</feature>
<dbReference type="PANTHER" id="PTHR10582:SF2">
    <property type="entry name" value="INACTIVE"/>
    <property type="match status" value="1"/>
</dbReference>
<dbReference type="Proteomes" id="UP001244341">
    <property type="component" value="Chromosome 15b"/>
</dbReference>
<feature type="repeat" description="WD" evidence="6">
    <location>
        <begin position="194"/>
        <end position="226"/>
    </location>
</feature>